<organism evidence="9">
    <name type="scientific">Physcomitrium patens</name>
    <name type="common">Spreading-leaved earth moss</name>
    <name type="synonym">Physcomitrella patens</name>
    <dbReference type="NCBI Taxonomy" id="3218"/>
    <lineage>
        <taxon>Eukaryota</taxon>
        <taxon>Viridiplantae</taxon>
        <taxon>Streptophyta</taxon>
        <taxon>Embryophyta</taxon>
        <taxon>Bryophyta</taxon>
        <taxon>Bryophytina</taxon>
        <taxon>Bryopsida</taxon>
        <taxon>Funariidae</taxon>
        <taxon>Funariales</taxon>
        <taxon>Funariaceae</taxon>
        <taxon>Physcomitrium</taxon>
    </lineage>
</organism>
<dbReference type="Gene3D" id="1.10.472.10">
    <property type="entry name" value="Cyclin-like"/>
    <property type="match status" value="2"/>
</dbReference>
<dbReference type="GO" id="GO:0051301">
    <property type="term" value="P:cell division"/>
    <property type="evidence" value="ECO:0007669"/>
    <property type="project" value="UniProtKB-KW"/>
</dbReference>
<evidence type="ECO:0000256" key="6">
    <source>
        <dbReference type="SAM" id="MobiDB-lite"/>
    </source>
</evidence>
<evidence type="ECO:0000313" key="10">
    <source>
        <dbReference type="EnsemblPlants" id="Pp3c2_8770V3.1"/>
    </source>
</evidence>
<dbReference type="EnsemblPlants" id="Pp3c2_8770V3.1">
    <property type="protein sequence ID" value="Pp3c2_8770V3.1"/>
    <property type="gene ID" value="Pp3c2_8770"/>
</dbReference>
<dbReference type="InterPro" id="IPR004367">
    <property type="entry name" value="Cyclin_C-dom"/>
</dbReference>
<dbReference type="Pfam" id="PF00134">
    <property type="entry name" value="Cyclin_N"/>
    <property type="match status" value="1"/>
</dbReference>
<dbReference type="CDD" id="cd20562">
    <property type="entry name" value="CYCLIN_AtCycA_like_rpt1"/>
    <property type="match status" value="1"/>
</dbReference>
<dbReference type="InterPro" id="IPR036915">
    <property type="entry name" value="Cyclin-like_sf"/>
</dbReference>
<comment type="similarity">
    <text evidence="1">Belongs to the cyclin family. Cyclin AB subfamily.</text>
</comment>
<feature type="domain" description="Cyclin C-terminal" evidence="8">
    <location>
        <begin position="343"/>
        <end position="466"/>
    </location>
</feature>
<sequence>MAEEGSRRLRPRSAASTTAGPAQLDHVRLTRAATKRSAVDDAKSTVLHPRKRVVQANGKRAPLSDISKQVNAAASGCTIVDLPESKRQDLKLKQNVEENENVIPEVDEQLGAGKSESCLEKIELLEDFLNFQPLDPQADRDSLSGTNPSGLVSVEQRSAQDLVSSNESKGAVNHVDLIHNESSSGKSSWSNGLTFEDLDTGHSDPQMCSAYAADIYMHLRMAEVKRRPTTDFMEAMQKDINPSMRGILIDWLVEVAEEYKLVPDTLYLTVAYIDRFLSCNTVTRQRLQLLGVSCMLIAAKYEEICAPRVEEFCYITDNTYQREEVLEMERKVLSQLKFELTTPTTKSFLRRFIRAAQASCKASTLVLEFLGNYLAELTLTEYSMLGFLPSMVAASAVYMARLTLDPSSCPWDATLQHYTGYKASALEKCVRDIHDLQRNSKNCTLPAIREKYRLHKFKCVATLTPPSVLPPEFFKDLQHC</sequence>
<dbReference type="FunFam" id="1.10.472.10:FF:000167">
    <property type="entry name" value="Mitotic cyclin 6"/>
    <property type="match status" value="1"/>
</dbReference>
<dbReference type="InterPro" id="IPR039361">
    <property type="entry name" value="Cyclin"/>
</dbReference>
<feature type="domain" description="Cyclin-like" evidence="7">
    <location>
        <begin position="250"/>
        <end position="334"/>
    </location>
</feature>
<dbReference type="Gramene" id="Pp3c2_8770V3.3">
    <property type="protein sequence ID" value="Pp3c2_8770V3.3"/>
    <property type="gene ID" value="Pp3c2_8770"/>
</dbReference>
<dbReference type="CDD" id="cd20506">
    <property type="entry name" value="CYCLIN_AtCycA-like_rpt2"/>
    <property type="match status" value="1"/>
</dbReference>
<reference evidence="10" key="3">
    <citation type="submission" date="2020-12" db="UniProtKB">
        <authorList>
            <consortium name="EnsemblPlants"/>
        </authorList>
    </citation>
    <scope>IDENTIFICATION</scope>
</reference>
<keyword evidence="3 5" id="KW-0195">Cyclin</keyword>
<dbReference type="GO" id="GO:0005634">
    <property type="term" value="C:nucleus"/>
    <property type="evidence" value="ECO:0000318"/>
    <property type="project" value="GO_Central"/>
</dbReference>
<dbReference type="SMART" id="SM00385">
    <property type="entry name" value="CYCLIN"/>
    <property type="match status" value="2"/>
</dbReference>
<dbReference type="STRING" id="3218.A0A2K1L0Q4"/>
<dbReference type="Proteomes" id="UP000006727">
    <property type="component" value="Chromosome 2"/>
</dbReference>
<reference evidence="9 11" key="1">
    <citation type="journal article" date="2008" name="Science">
        <title>The Physcomitrella genome reveals evolutionary insights into the conquest of land by plants.</title>
        <authorList>
            <person name="Rensing S."/>
            <person name="Lang D."/>
            <person name="Zimmer A."/>
            <person name="Terry A."/>
            <person name="Salamov A."/>
            <person name="Shapiro H."/>
            <person name="Nishiyama T."/>
            <person name="Perroud P.-F."/>
            <person name="Lindquist E."/>
            <person name="Kamisugi Y."/>
            <person name="Tanahashi T."/>
            <person name="Sakakibara K."/>
            <person name="Fujita T."/>
            <person name="Oishi K."/>
            <person name="Shin-I T."/>
            <person name="Kuroki Y."/>
            <person name="Toyoda A."/>
            <person name="Suzuki Y."/>
            <person name="Hashimoto A."/>
            <person name="Yamaguchi K."/>
            <person name="Sugano A."/>
            <person name="Kohara Y."/>
            <person name="Fujiyama A."/>
            <person name="Anterola A."/>
            <person name="Aoki S."/>
            <person name="Ashton N."/>
            <person name="Barbazuk W.B."/>
            <person name="Barker E."/>
            <person name="Bennetzen J."/>
            <person name="Bezanilla M."/>
            <person name="Blankenship R."/>
            <person name="Cho S.H."/>
            <person name="Dutcher S."/>
            <person name="Estelle M."/>
            <person name="Fawcett J.A."/>
            <person name="Gundlach H."/>
            <person name="Hanada K."/>
            <person name="Heyl A."/>
            <person name="Hicks K.A."/>
            <person name="Hugh J."/>
            <person name="Lohr M."/>
            <person name="Mayer K."/>
            <person name="Melkozernov A."/>
            <person name="Murata T."/>
            <person name="Nelson D."/>
            <person name="Pils B."/>
            <person name="Prigge M."/>
            <person name="Reiss B."/>
            <person name="Renner T."/>
            <person name="Rombauts S."/>
            <person name="Rushton P."/>
            <person name="Sanderfoot A."/>
            <person name="Schween G."/>
            <person name="Shiu S.-H."/>
            <person name="Stueber K."/>
            <person name="Theodoulou F.L."/>
            <person name="Tu H."/>
            <person name="Van de Peer Y."/>
            <person name="Verrier P.J."/>
            <person name="Waters E."/>
            <person name="Wood A."/>
            <person name="Yang L."/>
            <person name="Cove D."/>
            <person name="Cuming A."/>
            <person name="Hasebe M."/>
            <person name="Lucas S."/>
            <person name="Mishler D.B."/>
            <person name="Reski R."/>
            <person name="Grigoriev I."/>
            <person name="Quatrano R.S."/>
            <person name="Boore J.L."/>
        </authorList>
    </citation>
    <scope>NUCLEOTIDE SEQUENCE [LARGE SCALE GENOMIC DNA]</scope>
    <source>
        <strain evidence="10 11">cv. Gransden 2004</strain>
    </source>
</reference>
<dbReference type="AlphaFoldDB" id="A0A2K1L0Q4"/>
<dbReference type="PROSITE" id="PS00292">
    <property type="entry name" value="CYCLINS"/>
    <property type="match status" value="1"/>
</dbReference>
<dbReference type="FunFam" id="1.10.472.10:FF:000013">
    <property type="entry name" value="Cyclin A1"/>
    <property type="match status" value="1"/>
</dbReference>
<dbReference type="EnsemblPlants" id="Pp3c2_8770V3.2">
    <property type="protein sequence ID" value="Pp3c2_8770V3.2"/>
    <property type="gene ID" value="Pp3c2_8770"/>
</dbReference>
<name>A0A2K1L0Q4_PHYPA</name>
<dbReference type="InterPro" id="IPR048258">
    <property type="entry name" value="Cyclins_cyclin-box"/>
</dbReference>
<evidence type="ECO:0000256" key="4">
    <source>
        <dbReference type="ARBA" id="ARBA00023306"/>
    </source>
</evidence>
<dbReference type="SMART" id="SM01332">
    <property type="entry name" value="Cyclin_C"/>
    <property type="match status" value="1"/>
</dbReference>
<dbReference type="PIRSF" id="PIRSF001771">
    <property type="entry name" value="Cyclin_A_B_D_E"/>
    <property type="match status" value="1"/>
</dbReference>
<dbReference type="GO" id="GO:0005737">
    <property type="term" value="C:cytoplasm"/>
    <property type="evidence" value="ECO:0000318"/>
    <property type="project" value="GO_Central"/>
</dbReference>
<dbReference type="InterPro" id="IPR046965">
    <property type="entry name" value="Cyclin_A/B-like"/>
</dbReference>
<dbReference type="OrthoDB" id="5590282at2759"/>
<dbReference type="Gramene" id="Pp3c2_8770V3.2">
    <property type="protein sequence ID" value="Pp3c2_8770V3.2"/>
    <property type="gene ID" value="Pp3c2_8770"/>
</dbReference>
<reference evidence="9 11" key="2">
    <citation type="journal article" date="2018" name="Plant J.">
        <title>The Physcomitrella patens chromosome-scale assembly reveals moss genome structure and evolution.</title>
        <authorList>
            <person name="Lang D."/>
            <person name="Ullrich K.K."/>
            <person name="Murat F."/>
            <person name="Fuchs J."/>
            <person name="Jenkins J."/>
            <person name="Haas F.B."/>
            <person name="Piednoel M."/>
            <person name="Gundlach H."/>
            <person name="Van Bel M."/>
            <person name="Meyberg R."/>
            <person name="Vives C."/>
            <person name="Morata J."/>
            <person name="Symeonidi A."/>
            <person name="Hiss M."/>
            <person name="Muchero W."/>
            <person name="Kamisugi Y."/>
            <person name="Saleh O."/>
            <person name="Blanc G."/>
            <person name="Decker E.L."/>
            <person name="van Gessel N."/>
            <person name="Grimwood J."/>
            <person name="Hayes R.D."/>
            <person name="Graham S.W."/>
            <person name="Gunter L.E."/>
            <person name="McDaniel S.F."/>
            <person name="Hoernstein S.N.W."/>
            <person name="Larsson A."/>
            <person name="Li F.W."/>
            <person name="Perroud P.F."/>
            <person name="Phillips J."/>
            <person name="Ranjan P."/>
            <person name="Rokshar D.S."/>
            <person name="Rothfels C.J."/>
            <person name="Schneider L."/>
            <person name="Shu S."/>
            <person name="Stevenson D.W."/>
            <person name="Thummler F."/>
            <person name="Tillich M."/>
            <person name="Villarreal Aguilar J.C."/>
            <person name="Widiez T."/>
            <person name="Wong G.K."/>
            <person name="Wymore A."/>
            <person name="Zhang Y."/>
            <person name="Zimmer A.D."/>
            <person name="Quatrano R.S."/>
            <person name="Mayer K.F.X."/>
            <person name="Goodstein D."/>
            <person name="Casacuberta J.M."/>
            <person name="Vandepoele K."/>
            <person name="Reski R."/>
            <person name="Cuming A.C."/>
            <person name="Tuskan G.A."/>
            <person name="Maumus F."/>
            <person name="Salse J."/>
            <person name="Schmutz J."/>
            <person name="Rensing S.A."/>
        </authorList>
    </citation>
    <scope>NUCLEOTIDE SEQUENCE [LARGE SCALE GENOMIC DNA]</scope>
    <source>
        <strain evidence="10 11">cv. Gransden 2004</strain>
    </source>
</reference>
<protein>
    <submittedName>
        <fullName evidence="9 10">Uncharacterized protein</fullName>
    </submittedName>
</protein>
<dbReference type="InterPro" id="IPR006671">
    <property type="entry name" value="Cyclin_N"/>
</dbReference>
<keyword evidence="4" id="KW-0131">Cell cycle</keyword>
<dbReference type="GO" id="GO:0000307">
    <property type="term" value="C:cyclin-dependent protein kinase holoenzyme complex"/>
    <property type="evidence" value="ECO:0000318"/>
    <property type="project" value="GO_Central"/>
</dbReference>
<evidence type="ECO:0000256" key="2">
    <source>
        <dbReference type="ARBA" id="ARBA00022618"/>
    </source>
</evidence>
<evidence type="ECO:0000256" key="3">
    <source>
        <dbReference type="ARBA" id="ARBA00023127"/>
    </source>
</evidence>
<dbReference type="RefSeq" id="XP_024396946.1">
    <property type="nucleotide sequence ID" value="XM_024541178.2"/>
</dbReference>
<evidence type="ECO:0000259" key="8">
    <source>
        <dbReference type="SMART" id="SM01332"/>
    </source>
</evidence>
<dbReference type="GeneID" id="112292571"/>
<evidence type="ECO:0000313" key="11">
    <source>
        <dbReference type="Proteomes" id="UP000006727"/>
    </source>
</evidence>
<evidence type="ECO:0000259" key="7">
    <source>
        <dbReference type="SMART" id="SM00385"/>
    </source>
</evidence>
<keyword evidence="11" id="KW-1185">Reference proteome</keyword>
<dbReference type="OMA" id="DEEFIMI"/>
<dbReference type="Pfam" id="PF02984">
    <property type="entry name" value="Cyclin_C"/>
    <property type="match status" value="1"/>
</dbReference>
<evidence type="ECO:0000256" key="1">
    <source>
        <dbReference type="ARBA" id="ARBA00006955"/>
    </source>
</evidence>
<feature type="domain" description="Cyclin-like" evidence="7">
    <location>
        <begin position="347"/>
        <end position="435"/>
    </location>
</feature>
<dbReference type="InterPro" id="IPR013763">
    <property type="entry name" value="Cyclin-like_dom"/>
</dbReference>
<dbReference type="GO" id="GO:0000082">
    <property type="term" value="P:G1/S transition of mitotic cell cycle"/>
    <property type="evidence" value="ECO:0000318"/>
    <property type="project" value="GO_Central"/>
</dbReference>
<dbReference type="EnsemblPlants" id="Pp3c2_8770V3.3">
    <property type="protein sequence ID" value="Pp3c2_8770V3.3"/>
    <property type="gene ID" value="Pp3c2_8770"/>
</dbReference>
<gene>
    <name evidence="10" type="primary">LOC112292571</name>
    <name evidence="9" type="ORF">PHYPA_002398</name>
</gene>
<dbReference type="PANTHER" id="PTHR10177">
    <property type="entry name" value="CYCLINS"/>
    <property type="match status" value="1"/>
</dbReference>
<dbReference type="SUPFAM" id="SSF47954">
    <property type="entry name" value="Cyclin-like"/>
    <property type="match status" value="2"/>
</dbReference>
<dbReference type="Gramene" id="Pp3c2_8770V3.1">
    <property type="protein sequence ID" value="Pp3c2_8770V3.1"/>
    <property type="gene ID" value="Pp3c2_8770"/>
</dbReference>
<keyword evidence="2" id="KW-0132">Cell division</keyword>
<dbReference type="GO" id="GO:0016538">
    <property type="term" value="F:cyclin-dependent protein serine/threonine kinase regulator activity"/>
    <property type="evidence" value="ECO:0000318"/>
    <property type="project" value="GO_Central"/>
</dbReference>
<feature type="region of interest" description="Disordered" evidence="6">
    <location>
        <begin position="1"/>
        <end position="26"/>
    </location>
</feature>
<accession>A0A2K1L0Q4</accession>
<dbReference type="PaxDb" id="3218-PP1S642_3V6.1"/>
<evidence type="ECO:0000256" key="5">
    <source>
        <dbReference type="RuleBase" id="RU000383"/>
    </source>
</evidence>
<evidence type="ECO:0000313" key="9">
    <source>
        <dbReference type="EMBL" id="PNR59606.1"/>
    </source>
</evidence>
<proteinExistence type="inferred from homology"/>
<dbReference type="EMBL" id="ABEU02000002">
    <property type="protein sequence ID" value="PNR59606.1"/>
    <property type="molecule type" value="Genomic_DNA"/>
</dbReference>